<dbReference type="PROSITE" id="PS50004">
    <property type="entry name" value="C2"/>
    <property type="match status" value="1"/>
</dbReference>
<accession>A0A6A4HMJ7</accession>
<dbReference type="PANTHER" id="PTHR44156">
    <property type="entry name" value="SUPERNUMERARY LIMBS, ISOFORM B-RELATED"/>
    <property type="match status" value="1"/>
</dbReference>
<dbReference type="SUPFAM" id="SSF52540">
    <property type="entry name" value="P-loop containing nucleoside triphosphate hydrolases"/>
    <property type="match status" value="1"/>
</dbReference>
<dbReference type="SUPFAM" id="SSF49562">
    <property type="entry name" value="C2 domain (Calcium/lipid-binding domain, CaLB)"/>
    <property type="match status" value="1"/>
</dbReference>
<dbReference type="PRINTS" id="PR00320">
    <property type="entry name" value="GPROTEINBRPT"/>
</dbReference>
<dbReference type="Pfam" id="PF00168">
    <property type="entry name" value="C2"/>
    <property type="match status" value="1"/>
</dbReference>
<dbReference type="SMART" id="SM00320">
    <property type="entry name" value="WD40"/>
    <property type="match status" value="8"/>
</dbReference>
<dbReference type="InterPro" id="IPR015943">
    <property type="entry name" value="WD40/YVTN_repeat-like_dom_sf"/>
</dbReference>
<dbReference type="InterPro" id="IPR020472">
    <property type="entry name" value="WD40_PAC1"/>
</dbReference>
<dbReference type="InterPro" id="IPR001680">
    <property type="entry name" value="WD40_rpt"/>
</dbReference>
<feature type="repeat" description="WD" evidence="3">
    <location>
        <begin position="696"/>
        <end position="737"/>
    </location>
</feature>
<dbReference type="SMART" id="SM00239">
    <property type="entry name" value="C2"/>
    <property type="match status" value="1"/>
</dbReference>
<dbReference type="InterPro" id="IPR019775">
    <property type="entry name" value="WD40_repeat_CS"/>
</dbReference>
<evidence type="ECO:0000256" key="2">
    <source>
        <dbReference type="ARBA" id="ARBA00022737"/>
    </source>
</evidence>
<name>A0A6A4HMJ7_9AGAR</name>
<dbReference type="InterPro" id="IPR053299">
    <property type="entry name" value="ASTRA_WD_repeat"/>
</dbReference>
<keyword evidence="6" id="KW-1185">Reference proteome</keyword>
<dbReference type="Pfam" id="PF24883">
    <property type="entry name" value="NPHP3_N"/>
    <property type="match status" value="1"/>
</dbReference>
<proteinExistence type="predicted"/>
<dbReference type="PROSITE" id="PS00678">
    <property type="entry name" value="WD_REPEATS_1"/>
    <property type="match status" value="6"/>
</dbReference>
<keyword evidence="2" id="KW-0677">Repeat</keyword>
<evidence type="ECO:0000256" key="3">
    <source>
        <dbReference type="PROSITE-ProRule" id="PRU00221"/>
    </source>
</evidence>
<feature type="repeat" description="WD" evidence="3">
    <location>
        <begin position="652"/>
        <end position="693"/>
    </location>
</feature>
<feature type="repeat" description="WD" evidence="3">
    <location>
        <begin position="868"/>
        <end position="909"/>
    </location>
</feature>
<dbReference type="PROSITE" id="PS50294">
    <property type="entry name" value="WD_REPEATS_REGION"/>
    <property type="match status" value="8"/>
</dbReference>
<feature type="repeat" description="WD" evidence="3">
    <location>
        <begin position="825"/>
        <end position="866"/>
    </location>
</feature>
<feature type="repeat" description="WD" evidence="3">
    <location>
        <begin position="739"/>
        <end position="780"/>
    </location>
</feature>
<dbReference type="InterPro" id="IPR036322">
    <property type="entry name" value="WD40_repeat_dom_sf"/>
</dbReference>
<dbReference type="InterPro" id="IPR027417">
    <property type="entry name" value="P-loop_NTPase"/>
</dbReference>
<dbReference type="CDD" id="cd00200">
    <property type="entry name" value="WD40"/>
    <property type="match status" value="1"/>
</dbReference>
<reference evidence="5" key="1">
    <citation type="journal article" date="2019" name="Environ. Microbiol.">
        <title>Fungal ecological strategies reflected in gene transcription - a case study of two litter decomposers.</title>
        <authorList>
            <person name="Barbi F."/>
            <person name="Kohler A."/>
            <person name="Barry K."/>
            <person name="Baskaran P."/>
            <person name="Daum C."/>
            <person name="Fauchery L."/>
            <person name="Ihrmark K."/>
            <person name="Kuo A."/>
            <person name="LaButti K."/>
            <person name="Lipzen A."/>
            <person name="Morin E."/>
            <person name="Grigoriev I.V."/>
            <person name="Henrissat B."/>
            <person name="Lindahl B."/>
            <person name="Martin F."/>
        </authorList>
    </citation>
    <scope>NUCLEOTIDE SEQUENCE</scope>
    <source>
        <strain evidence="5">JB14</strain>
    </source>
</reference>
<gene>
    <name evidence="5" type="ORF">BT96DRAFT_1019936</name>
</gene>
<feature type="domain" description="C2" evidence="4">
    <location>
        <begin position="1"/>
        <end position="112"/>
    </location>
</feature>
<dbReference type="InterPro" id="IPR035892">
    <property type="entry name" value="C2_domain_sf"/>
</dbReference>
<evidence type="ECO:0000313" key="5">
    <source>
        <dbReference type="EMBL" id="KAE9398831.1"/>
    </source>
</evidence>
<protein>
    <submittedName>
        <fullName evidence="5">WD40 repeat-like protein</fullName>
    </submittedName>
</protein>
<dbReference type="InterPro" id="IPR000008">
    <property type="entry name" value="C2_dom"/>
</dbReference>
<keyword evidence="1 3" id="KW-0853">WD repeat</keyword>
<feature type="repeat" description="WD" evidence="3">
    <location>
        <begin position="782"/>
        <end position="823"/>
    </location>
</feature>
<dbReference type="Gene3D" id="2.130.10.10">
    <property type="entry name" value="YVTN repeat-like/Quinoprotein amine dehydrogenase"/>
    <property type="match status" value="3"/>
</dbReference>
<dbReference type="SUPFAM" id="SSF50978">
    <property type="entry name" value="WD40 repeat-like"/>
    <property type="match status" value="2"/>
</dbReference>
<evidence type="ECO:0000256" key="1">
    <source>
        <dbReference type="ARBA" id="ARBA00022574"/>
    </source>
</evidence>
<evidence type="ECO:0000259" key="4">
    <source>
        <dbReference type="PROSITE" id="PS50004"/>
    </source>
</evidence>
<evidence type="ECO:0000313" key="6">
    <source>
        <dbReference type="Proteomes" id="UP000799118"/>
    </source>
</evidence>
<dbReference type="Gene3D" id="3.40.50.300">
    <property type="entry name" value="P-loop containing nucleotide triphosphate hydrolases"/>
    <property type="match status" value="1"/>
</dbReference>
<dbReference type="AlphaFoldDB" id="A0A6A4HMJ7"/>
<dbReference type="Gene3D" id="2.60.40.150">
    <property type="entry name" value="C2 domain"/>
    <property type="match status" value="1"/>
</dbReference>
<organism evidence="5 6">
    <name type="scientific">Gymnopus androsaceus JB14</name>
    <dbReference type="NCBI Taxonomy" id="1447944"/>
    <lineage>
        <taxon>Eukaryota</taxon>
        <taxon>Fungi</taxon>
        <taxon>Dikarya</taxon>
        <taxon>Basidiomycota</taxon>
        <taxon>Agaricomycotina</taxon>
        <taxon>Agaricomycetes</taxon>
        <taxon>Agaricomycetidae</taxon>
        <taxon>Agaricales</taxon>
        <taxon>Marasmiineae</taxon>
        <taxon>Omphalotaceae</taxon>
        <taxon>Gymnopus</taxon>
    </lineage>
</organism>
<dbReference type="PROSITE" id="PS50082">
    <property type="entry name" value="WD_REPEATS_2"/>
    <property type="match status" value="8"/>
</dbReference>
<feature type="repeat" description="WD" evidence="3">
    <location>
        <begin position="911"/>
        <end position="952"/>
    </location>
</feature>
<feature type="repeat" description="WD" evidence="3">
    <location>
        <begin position="609"/>
        <end position="650"/>
    </location>
</feature>
<dbReference type="Pfam" id="PF00400">
    <property type="entry name" value="WD40"/>
    <property type="match status" value="8"/>
</dbReference>
<dbReference type="InterPro" id="IPR056884">
    <property type="entry name" value="NPHP3-like_N"/>
</dbReference>
<dbReference type="Proteomes" id="UP000799118">
    <property type="component" value="Unassembled WGS sequence"/>
</dbReference>
<dbReference type="EMBL" id="ML769477">
    <property type="protein sequence ID" value="KAE9398831.1"/>
    <property type="molecule type" value="Genomic_DNA"/>
</dbReference>
<dbReference type="OrthoDB" id="163438at2759"/>
<sequence length="971" mass="106474">MEINLLQLALTVIQAQNVQWKSVKHSSIPKLFITVTVDDKMMKTESRKEQSPQWNETLKFTIATNRNLSEVKIHIQLVHKSLYHDKVVGILTISAEDLLRRCENVQSVSLNLFKEKNSSKINATLDVVLVKQSVDIGAEALRGITETESARIQHARKIDEASSAVDQAEASGQVLMEIGSPVKDVLEKLESFVRIIDEASRIHPFAQIGWAVVSSLYKVVKNQCKTDNSVVTLVIQLKDAISYAELAWSTKTRTQHLEEAIIALLQQSVECCVFIKEYTGHGFFGRTLRINNNSKVQTLIESIEKLQNSLTGAVTLYTAFVSSRLSSGIDNLELQRRLAPHLRGYPNREPCLEGTRMKEQCRIIDWLLSNEKQILLLYGVAGCGKSTVATTIETYFRSIQRLGAFICFQRNEKFSGSIICTLAYKLAVFDSTINTYVTAVDDSDILSATSTMQFEKLLLKPLQAAWDDNVTSPFVIIIDSLDEYGDQTARAPLLRIVFEMFSRLPKNCRVLVTARQENDIMSAAERYSNAVDRMLLEHGTESSQKDVFMYLEKKMVPLFVNPLGIEDLNQKKALEFMASSANGLFIWASTAVEFIAHPPHKSWERLQQLLHQKGQPSAVAISADGTRAVSGSHDCTVRVWDTQTSKQIGKAMEGHTDSVTAVSISADGTRAVSGSYDQTMQVWDTQAGEQTETLEVHGHNHWITAVAMSADGTRAVSGSHDDTVWLWGTQAGGKIEKVMEGHTDLVTAVTISADGTRVVSGSEDLTVRVWDTYTGEQIGKEMEGHTYAVTAVAVSKNGKKAVSGSDDFTVRAWDTQTGVQIGKAMDGHTDTVNTVAVSADGTRAVSGSSDNTVRVWDIQTGEHIGKAMEGHTGTVSAVAISADGTRVVSGSEDLTVRVWDTYTGEQIGKEMEGHTYAVTAVAVSKNGKKAVSGSDDFTVRAWDTQTGVQIGKAMDGHTDTVNTVAVSADGT</sequence>